<reference evidence="4 5" key="1">
    <citation type="journal article" date="2019" name="Sci. Rep.">
        <title>Comparative genomics of chytrid fungi reveal insights into the obligate biotrophic and pathogenic lifestyle of Synchytrium endobioticum.</title>
        <authorList>
            <person name="van de Vossenberg B.T.L.H."/>
            <person name="Warris S."/>
            <person name="Nguyen H.D.T."/>
            <person name="van Gent-Pelzer M.P.E."/>
            <person name="Joly D.L."/>
            <person name="van de Geest H.C."/>
            <person name="Bonants P.J.M."/>
            <person name="Smith D.S."/>
            <person name="Levesque C.A."/>
            <person name="van der Lee T.A.J."/>
        </authorList>
    </citation>
    <scope>NUCLEOTIDE SEQUENCE [LARGE SCALE GENOMIC DNA]</scope>
    <source>
        <strain evidence="3 5">LEV6574</strain>
        <strain evidence="2 4">MB42</strain>
    </source>
</reference>
<gene>
    <name evidence="3" type="ORF">SeLEV6574_g04812</name>
    <name evidence="2" type="ORF">SeMB42_g06339</name>
</gene>
<feature type="region of interest" description="Disordered" evidence="1">
    <location>
        <begin position="571"/>
        <end position="609"/>
    </location>
</feature>
<dbReference type="VEuPathDB" id="FungiDB:SeMB42_g06339"/>
<feature type="region of interest" description="Disordered" evidence="1">
    <location>
        <begin position="83"/>
        <end position="133"/>
    </location>
</feature>
<comment type="caution">
    <text evidence="3">The sequence shown here is derived from an EMBL/GenBank/DDBJ whole genome shotgun (WGS) entry which is preliminary data.</text>
</comment>
<organism evidence="3 5">
    <name type="scientific">Synchytrium endobioticum</name>
    <dbReference type="NCBI Taxonomy" id="286115"/>
    <lineage>
        <taxon>Eukaryota</taxon>
        <taxon>Fungi</taxon>
        <taxon>Fungi incertae sedis</taxon>
        <taxon>Chytridiomycota</taxon>
        <taxon>Chytridiomycota incertae sedis</taxon>
        <taxon>Chytridiomycetes</taxon>
        <taxon>Synchytriales</taxon>
        <taxon>Synchytriaceae</taxon>
        <taxon>Synchytrium</taxon>
    </lineage>
</organism>
<dbReference type="Proteomes" id="UP000317494">
    <property type="component" value="Unassembled WGS sequence"/>
</dbReference>
<evidence type="ECO:0000313" key="3">
    <source>
        <dbReference type="EMBL" id="TPX43905.1"/>
    </source>
</evidence>
<feature type="compositionally biased region" description="Low complexity" evidence="1">
    <location>
        <begin position="384"/>
        <end position="393"/>
    </location>
</feature>
<feature type="compositionally biased region" description="Pro residues" evidence="1">
    <location>
        <begin position="581"/>
        <end position="594"/>
    </location>
</feature>
<feature type="compositionally biased region" description="Polar residues" evidence="1">
    <location>
        <begin position="330"/>
        <end position="342"/>
    </location>
</feature>
<feature type="compositionally biased region" description="Low complexity" evidence="1">
    <location>
        <begin position="189"/>
        <end position="213"/>
    </location>
</feature>
<feature type="region of interest" description="Disordered" evidence="1">
    <location>
        <begin position="13"/>
        <end position="40"/>
    </location>
</feature>
<keyword evidence="4" id="KW-1185">Reference proteome</keyword>
<feature type="region of interest" description="Disordered" evidence="1">
    <location>
        <begin position="324"/>
        <end position="398"/>
    </location>
</feature>
<proteinExistence type="predicted"/>
<dbReference type="EMBL" id="QEAM01000205">
    <property type="protein sequence ID" value="TPX43905.1"/>
    <property type="molecule type" value="Genomic_DNA"/>
</dbReference>
<name>A0A507CXQ3_9FUNG</name>
<feature type="region of interest" description="Disordered" evidence="1">
    <location>
        <begin position="237"/>
        <end position="272"/>
    </location>
</feature>
<sequence>MLDYKSNLGQIRKKTITSTTVSPPATPKVAKAPPPKPRRLVEEDDDDELCMVCDGECTCNGKTIIVTPIIEVETDTLQMTAIGSPQAISPLRRASPKTPRGSRAPIVRGSPATPRSRRNGSTPKRGCEKRMLSESTHDILVVRKDGDSSKFSPEISVADLVSAMISAPSATSTASAKNKKKTSTKKGKTSSSSTLSSAPATSSSLSSNNVTMNNQPNPAVAALLAALAQTSASQSVAGDVTTANEGSSNSNVSNTTSMSPIPNNAPSSTNSTDTLDGIIAGVQAALQTSPMSSVLATFAAIANATGNPGLIAALGTVGEMMASGVPLDSPDTSNGDNPSANAPTHISSSRSPSSTSTDTLTSTATVNLPTVTRPDIDLAPDLISTSSSSSTSTGETPLKLDEFLDTEGLVSDASDNIASNDTPLSPVAVAIARWKTVPIGSFRRSRRASAAHGRTSAAVLASAVRSAASQSPTLGSTLGMNATLSTVPSPGLGPVLPCMRINGNNSGFKMNNSNYNFENLPPPSAALGGLLNASPLFAPLGHTVCSSSADVLMGGEDDHLLMFDPPPLALPEGMIELGSGPPSPLPLSPPPSQPTTPHGKGNGRTVLFS</sequence>
<feature type="compositionally biased region" description="Polar residues" evidence="1">
    <location>
        <begin position="260"/>
        <end position="272"/>
    </location>
</feature>
<dbReference type="EMBL" id="QEAN01000349">
    <property type="protein sequence ID" value="TPX39557.1"/>
    <property type="molecule type" value="Genomic_DNA"/>
</dbReference>
<feature type="compositionally biased region" description="Basic residues" evidence="1">
    <location>
        <begin position="177"/>
        <end position="188"/>
    </location>
</feature>
<evidence type="ECO:0000313" key="2">
    <source>
        <dbReference type="EMBL" id="TPX39557.1"/>
    </source>
</evidence>
<evidence type="ECO:0000256" key="1">
    <source>
        <dbReference type="SAM" id="MobiDB-lite"/>
    </source>
</evidence>
<feature type="compositionally biased region" description="Low complexity" evidence="1">
    <location>
        <begin position="344"/>
        <end position="365"/>
    </location>
</feature>
<feature type="compositionally biased region" description="Low complexity" evidence="1">
    <location>
        <begin position="247"/>
        <end position="259"/>
    </location>
</feature>
<accession>A0A507CXQ3</accession>
<dbReference type="AlphaFoldDB" id="A0A507CXQ3"/>
<evidence type="ECO:0000313" key="4">
    <source>
        <dbReference type="Proteomes" id="UP000317494"/>
    </source>
</evidence>
<protein>
    <submittedName>
        <fullName evidence="3">Uncharacterized protein</fullName>
    </submittedName>
</protein>
<dbReference type="Proteomes" id="UP000320475">
    <property type="component" value="Unassembled WGS sequence"/>
</dbReference>
<feature type="region of interest" description="Disordered" evidence="1">
    <location>
        <begin position="168"/>
        <end position="213"/>
    </location>
</feature>
<evidence type="ECO:0000313" key="5">
    <source>
        <dbReference type="Proteomes" id="UP000320475"/>
    </source>
</evidence>